<dbReference type="Gene3D" id="1.10.760.10">
    <property type="entry name" value="Cytochrome c-like domain"/>
    <property type="match status" value="1"/>
</dbReference>
<keyword evidence="3 4" id="KW-0408">Iron</keyword>
<proteinExistence type="predicted"/>
<dbReference type="EMBL" id="JALJYF010000001">
    <property type="protein sequence ID" value="MCP1727406.1"/>
    <property type="molecule type" value="Genomic_DNA"/>
</dbReference>
<accession>A0ABT1G7X1</accession>
<name>A0ABT1G7X1_9GAMM</name>
<keyword evidence="2 4" id="KW-0479">Metal-binding</keyword>
<gene>
    <name evidence="7" type="ORF">J2T60_001371</name>
</gene>
<keyword evidence="1 4" id="KW-0349">Heme</keyword>
<evidence type="ECO:0000313" key="8">
    <source>
        <dbReference type="Proteomes" id="UP001523550"/>
    </source>
</evidence>
<evidence type="ECO:0000259" key="6">
    <source>
        <dbReference type="PROSITE" id="PS51007"/>
    </source>
</evidence>
<comment type="caution">
    <text evidence="7">The sequence shown here is derived from an EMBL/GenBank/DDBJ whole genome shotgun (WGS) entry which is preliminary data.</text>
</comment>
<sequence length="167" mass="18166">MLSIVVLAVSVVAGIVGYALFIADGERGEHAVEEGLEGHELGYTLYEANCMACHGGDGQGREGDFPPLAGHVPEMLDRDGGRTYLIDVLVHGVAGETVIQGVSYNGFMPGFDQLSDEQLAELLNYLAHAWDNEQALPEHHEAITPAEVEERREHDPHPREVGESQPR</sequence>
<evidence type="ECO:0000256" key="4">
    <source>
        <dbReference type="PROSITE-ProRule" id="PRU00433"/>
    </source>
</evidence>
<keyword evidence="8" id="KW-1185">Reference proteome</keyword>
<evidence type="ECO:0000256" key="3">
    <source>
        <dbReference type="ARBA" id="ARBA00023004"/>
    </source>
</evidence>
<organism evidence="7 8">
    <name type="scientific">Natronospira proteinivora</name>
    <dbReference type="NCBI Taxonomy" id="1807133"/>
    <lineage>
        <taxon>Bacteria</taxon>
        <taxon>Pseudomonadati</taxon>
        <taxon>Pseudomonadota</taxon>
        <taxon>Gammaproteobacteria</taxon>
        <taxon>Natronospirales</taxon>
        <taxon>Natronospiraceae</taxon>
        <taxon>Natronospira</taxon>
    </lineage>
</organism>
<evidence type="ECO:0000256" key="1">
    <source>
        <dbReference type="ARBA" id="ARBA00022617"/>
    </source>
</evidence>
<feature type="domain" description="Cytochrome c" evidence="6">
    <location>
        <begin position="23"/>
        <end position="130"/>
    </location>
</feature>
<evidence type="ECO:0000256" key="2">
    <source>
        <dbReference type="ARBA" id="ARBA00022723"/>
    </source>
</evidence>
<dbReference type="PROSITE" id="PS51007">
    <property type="entry name" value="CYTC"/>
    <property type="match status" value="1"/>
</dbReference>
<dbReference type="Pfam" id="PF00034">
    <property type="entry name" value="Cytochrom_C"/>
    <property type="match status" value="1"/>
</dbReference>
<dbReference type="InterPro" id="IPR036909">
    <property type="entry name" value="Cyt_c-like_dom_sf"/>
</dbReference>
<dbReference type="InterPro" id="IPR009056">
    <property type="entry name" value="Cyt_c-like_dom"/>
</dbReference>
<dbReference type="PANTHER" id="PTHR35008:SF4">
    <property type="entry name" value="BLL4482 PROTEIN"/>
    <property type="match status" value="1"/>
</dbReference>
<dbReference type="SUPFAM" id="SSF46626">
    <property type="entry name" value="Cytochrome c"/>
    <property type="match status" value="1"/>
</dbReference>
<protein>
    <submittedName>
        <fullName evidence="7">Mono/diheme cytochrome c family protein</fullName>
    </submittedName>
</protein>
<dbReference type="PANTHER" id="PTHR35008">
    <property type="entry name" value="BLL4482 PROTEIN-RELATED"/>
    <property type="match status" value="1"/>
</dbReference>
<feature type="region of interest" description="Disordered" evidence="5">
    <location>
        <begin position="143"/>
        <end position="167"/>
    </location>
</feature>
<dbReference type="InterPro" id="IPR051459">
    <property type="entry name" value="Cytochrome_c-type_DH"/>
</dbReference>
<evidence type="ECO:0000313" key="7">
    <source>
        <dbReference type="EMBL" id="MCP1727406.1"/>
    </source>
</evidence>
<dbReference type="Proteomes" id="UP001523550">
    <property type="component" value="Unassembled WGS sequence"/>
</dbReference>
<reference evidence="7 8" key="1">
    <citation type="submission" date="2022-03" db="EMBL/GenBank/DDBJ databases">
        <title>Genomic Encyclopedia of Type Strains, Phase III (KMG-III): the genomes of soil and plant-associated and newly described type strains.</title>
        <authorList>
            <person name="Whitman W."/>
        </authorList>
    </citation>
    <scope>NUCLEOTIDE SEQUENCE [LARGE SCALE GENOMIC DNA]</scope>
    <source>
        <strain evidence="7 8">BSker1</strain>
    </source>
</reference>
<evidence type="ECO:0000256" key="5">
    <source>
        <dbReference type="SAM" id="MobiDB-lite"/>
    </source>
</evidence>
<dbReference type="RefSeq" id="WP_253447288.1">
    <property type="nucleotide sequence ID" value="NZ_JALJYF010000001.1"/>
</dbReference>